<reference evidence="1" key="1">
    <citation type="submission" date="2013-11" db="EMBL/GenBank/DDBJ databases">
        <title>Genome sequence of the fusiform rust pathogen reveals effectors for host alternation and coevolution with pine.</title>
        <authorList>
            <consortium name="DOE Joint Genome Institute"/>
            <person name="Smith K."/>
            <person name="Pendleton A."/>
            <person name="Kubisiak T."/>
            <person name="Anderson C."/>
            <person name="Salamov A."/>
            <person name="Aerts A."/>
            <person name="Riley R."/>
            <person name="Clum A."/>
            <person name="Lindquist E."/>
            <person name="Ence D."/>
            <person name="Campbell M."/>
            <person name="Kronenberg Z."/>
            <person name="Feau N."/>
            <person name="Dhillon B."/>
            <person name="Hamelin R."/>
            <person name="Burleigh J."/>
            <person name="Smith J."/>
            <person name="Yandell M."/>
            <person name="Nelson C."/>
            <person name="Grigoriev I."/>
            <person name="Davis J."/>
        </authorList>
    </citation>
    <scope>NUCLEOTIDE SEQUENCE</scope>
    <source>
        <strain evidence="1">G11</strain>
    </source>
</reference>
<name>A0A9P6NFK8_9BASI</name>
<accession>A0A9P6NFK8</accession>
<proteinExistence type="predicted"/>
<organism evidence="1 2">
    <name type="scientific">Cronartium quercuum f. sp. fusiforme G11</name>
    <dbReference type="NCBI Taxonomy" id="708437"/>
    <lineage>
        <taxon>Eukaryota</taxon>
        <taxon>Fungi</taxon>
        <taxon>Dikarya</taxon>
        <taxon>Basidiomycota</taxon>
        <taxon>Pucciniomycotina</taxon>
        <taxon>Pucciniomycetes</taxon>
        <taxon>Pucciniales</taxon>
        <taxon>Coleosporiaceae</taxon>
        <taxon>Cronartium</taxon>
    </lineage>
</organism>
<comment type="caution">
    <text evidence="1">The sequence shown here is derived from an EMBL/GenBank/DDBJ whole genome shotgun (WGS) entry which is preliminary data.</text>
</comment>
<gene>
    <name evidence="1" type="ORF">CROQUDRAFT_657905</name>
</gene>
<dbReference type="EMBL" id="MU167267">
    <property type="protein sequence ID" value="KAG0145976.1"/>
    <property type="molecule type" value="Genomic_DNA"/>
</dbReference>
<evidence type="ECO:0000313" key="1">
    <source>
        <dbReference type="EMBL" id="KAG0145976.1"/>
    </source>
</evidence>
<dbReference type="AlphaFoldDB" id="A0A9P6NFK8"/>
<dbReference type="Proteomes" id="UP000886653">
    <property type="component" value="Unassembled WGS sequence"/>
</dbReference>
<evidence type="ECO:0000313" key="2">
    <source>
        <dbReference type="Proteomes" id="UP000886653"/>
    </source>
</evidence>
<protein>
    <submittedName>
        <fullName evidence="1">Uncharacterized protein</fullName>
    </submittedName>
</protein>
<sequence>MYSHLIKPLLPDLARLSTALPPAASVKLFRFRPEQTPPPHLEFPTWKRLRKEISEPSPDLERLHYQMWAEIEHTIFLNRWPSTFINTLNRDSFQKISELNSSFWIPDHEGGKFNRILRPKELSLEDFKRLELLNQQRFSLISEILLQQRNSLSYMFQLRLYLLGLVIQSISHPTSREAIKALQKLAGSREFFEPFLQAAQEFQTRPIEPRQDMQRIKNLRPLLIETSDELWWGENTNYLVPDLPSSDGDSPVTSPTINALVRAEPKRSSDWNELVNCAAKDRVLHEHFGGIYPEMNDSPQTGYGVVGLSEDQDLESIQVVAEPRK</sequence>
<keyword evidence="2" id="KW-1185">Reference proteome</keyword>